<evidence type="ECO:0000313" key="2">
    <source>
        <dbReference type="Proteomes" id="UP000887013"/>
    </source>
</evidence>
<keyword evidence="2" id="KW-1185">Reference proteome</keyword>
<organism evidence="1 2">
    <name type="scientific">Nephila pilipes</name>
    <name type="common">Giant wood spider</name>
    <name type="synonym">Nephila maculata</name>
    <dbReference type="NCBI Taxonomy" id="299642"/>
    <lineage>
        <taxon>Eukaryota</taxon>
        <taxon>Metazoa</taxon>
        <taxon>Ecdysozoa</taxon>
        <taxon>Arthropoda</taxon>
        <taxon>Chelicerata</taxon>
        <taxon>Arachnida</taxon>
        <taxon>Araneae</taxon>
        <taxon>Araneomorphae</taxon>
        <taxon>Entelegynae</taxon>
        <taxon>Araneoidea</taxon>
        <taxon>Nephilidae</taxon>
        <taxon>Nephila</taxon>
    </lineage>
</organism>
<name>A0A8X6NMK2_NEPPI</name>
<comment type="caution">
    <text evidence="1">The sequence shown here is derived from an EMBL/GenBank/DDBJ whole genome shotgun (WGS) entry which is preliminary data.</text>
</comment>
<accession>A0A8X6NMK2</accession>
<dbReference type="EMBL" id="BMAW01106331">
    <property type="protein sequence ID" value="GFT23783.1"/>
    <property type="molecule type" value="Genomic_DNA"/>
</dbReference>
<proteinExistence type="predicted"/>
<dbReference type="AlphaFoldDB" id="A0A8X6NMK2"/>
<gene>
    <name evidence="1" type="ORF">NPIL_406041</name>
</gene>
<feature type="non-terminal residue" evidence="1">
    <location>
        <position position="1"/>
    </location>
</feature>
<evidence type="ECO:0000313" key="1">
    <source>
        <dbReference type="EMBL" id="GFT23783.1"/>
    </source>
</evidence>
<reference evidence="1" key="1">
    <citation type="submission" date="2020-08" db="EMBL/GenBank/DDBJ databases">
        <title>Multicomponent nature underlies the extraordinary mechanical properties of spider dragline silk.</title>
        <authorList>
            <person name="Kono N."/>
            <person name="Nakamura H."/>
            <person name="Mori M."/>
            <person name="Yoshida Y."/>
            <person name="Ohtoshi R."/>
            <person name="Malay A.D."/>
            <person name="Moran D.A.P."/>
            <person name="Tomita M."/>
            <person name="Numata K."/>
            <person name="Arakawa K."/>
        </authorList>
    </citation>
    <scope>NUCLEOTIDE SEQUENCE</scope>
</reference>
<protein>
    <submittedName>
        <fullName evidence="1">Uncharacterized protein</fullName>
    </submittedName>
</protein>
<dbReference type="Proteomes" id="UP000887013">
    <property type="component" value="Unassembled WGS sequence"/>
</dbReference>
<sequence length="68" mass="7766">ILVYDNFVDLVACVAVTAGKVRNTVGVLKNVWAISRRRYEAYMDALVDAVLIFFDLYVVERITFVDVH</sequence>